<reference evidence="3" key="1">
    <citation type="submission" date="2020-06" db="EMBL/GenBank/DDBJ databases">
        <title>Nostoc edaphicum CCNP1411 genome.</title>
        <authorList>
            <person name="Fidor A."/>
            <person name="Grabski M."/>
            <person name="Gawor J."/>
            <person name="Gromadka R."/>
            <person name="Wegrzyn G."/>
            <person name="Mazur-Marzec H."/>
        </authorList>
    </citation>
    <scope>NUCLEOTIDE SEQUENCE [LARGE SCALE GENOMIC DNA]</scope>
    <source>
        <strain evidence="3">CCNP1411</strain>
        <plasmid evidence="3">pne_2</plasmid>
    </source>
</reference>
<sequence>MRNTTEWHKPLKKEGLDKTLCDVELGLYLLRSLVINASASSLWVLLTGYPFSIPESKQWSKSQHKMYTTARHLLTDYRRPYVWSEALNNYRSLPADQRGYEVSESLQEFQIRSNITIANFRFEIYAKTLTSPVSLFKRRELKWAEADQIYKCKVNGIIETIKIPPALVKSPPTGHTLTGKSEREPISVSWKELEETAAWMDKQRKKRGLKPQWKSWIKRVKLQIFGDGDCLVTVESLTINRMMHLVGMVSSGKSNLMKVLTVWAVQKGLHVTLIVGDVLQIFELAKTFADVGITDVAPILGNSNRKSHINRLHQAIHNSHPEEPFNQTHPAFQWLSNTCLLSGLVKPDVTKPFEIGQQPCLSLELIKKSEPADTENHEPDVKQSESPKGEIACSAYSVCSYHQKERDLVKASIWIATPGSLVYSRVPQQINRESLLYAELVSRRSDLVIVDEVDQYQAYLDKAFSPDQTLRRPTRDAWLDEVLQKVEDELVRQNSQPLREKIVSDWWDACQQAKRVTDQIYRMLGGDYPELSQWQNSKKYFTDWLLLREVAIDLAGNENSDNLMKDIFEPYINNLDNDNNSLFTLTHKGSGKTEALRKWVKENAAILLEPEKIQEIAVKLEFALLVCVLQKKLHFMMSLWRQVQDNLKLKPEDSMWFQAPPADYNSVIPAMPMGNQLAFQYHKSYSEPLGSLRFFRCTGVGRWLLLQFNDLFASENVVSPHILLMSGTSWAGKSPAYHVEVPVTGVLSPDNNKGFSIYSEFLQLYDDQNQPIFVSGTGDKKQKNLEKIVTKLVEEEYLEQKLTDLKGRKILLLVNSYEQVKIVHEHLIRLGWGNRVIALTSDDSKSDWLDNDSEDATHNTLQRGRVSEFAHKPDKVILIAPLKAMERGHNVVDENGMAAIGAAYFLVLPHPSPDDLSYAIHSINRWAIEKYKTAVGENLDELGTKFRDTAYRQWLRLLHLPLRLRTLDENNLTAMHWDIAVSLWQVVGRLIRGSSDAELFWCDAKFGLNIAQMNDQEDTPSTSILVGIRDLLQPYFEEDDPQITQRDRQIVQALYRPFYEAIAKTKNLF</sequence>
<dbReference type="InterPro" id="IPR055254">
    <property type="entry name" value="pPIWI_RE_Z"/>
</dbReference>
<name>A0A7D7QHE3_9NOSO</name>
<geneLocation type="plasmid" evidence="3">
    <name>pne_2</name>
</geneLocation>
<proteinExistence type="predicted"/>
<dbReference type="RefSeq" id="WP_181927090.1">
    <property type="nucleotide sequence ID" value="NZ_CP054694.1"/>
</dbReference>
<dbReference type="AlphaFoldDB" id="A0A7D7QHE3"/>
<dbReference type="Proteomes" id="UP000514713">
    <property type="component" value="Plasmid pNe_2"/>
</dbReference>
<accession>A0A7D7QHE3</accession>
<dbReference type="KEGG" id="ned:HUN01_00600"/>
<evidence type="ECO:0000313" key="2">
    <source>
        <dbReference type="EMBL" id="QMS86164.1"/>
    </source>
</evidence>
<dbReference type="EMBL" id="CP054694">
    <property type="protein sequence ID" value="QMS86164.1"/>
    <property type="molecule type" value="Genomic_DNA"/>
</dbReference>
<organism evidence="2 3">
    <name type="scientific">Nostoc edaphicum CCNP1411</name>
    <dbReference type="NCBI Taxonomy" id="1472755"/>
    <lineage>
        <taxon>Bacteria</taxon>
        <taxon>Bacillati</taxon>
        <taxon>Cyanobacteriota</taxon>
        <taxon>Cyanophyceae</taxon>
        <taxon>Nostocales</taxon>
        <taxon>Nostocaceae</taxon>
        <taxon>Nostoc</taxon>
    </lineage>
</organism>
<gene>
    <name evidence="2" type="ORF">HUN01_00600</name>
</gene>
<evidence type="ECO:0000259" key="1">
    <source>
        <dbReference type="Pfam" id="PF18155"/>
    </source>
</evidence>
<dbReference type="Pfam" id="PF18155">
    <property type="entry name" value="pPIWI_RE_Z"/>
    <property type="match status" value="1"/>
</dbReference>
<keyword evidence="3" id="KW-1185">Reference proteome</keyword>
<feature type="domain" description="pPIWI-RE three-gene island" evidence="1">
    <location>
        <begin position="17"/>
        <end position="176"/>
    </location>
</feature>
<evidence type="ECO:0000313" key="3">
    <source>
        <dbReference type="Proteomes" id="UP000514713"/>
    </source>
</evidence>
<keyword evidence="2" id="KW-0614">Plasmid</keyword>
<protein>
    <recommendedName>
        <fullName evidence="1">pPIWI-RE three-gene island domain-containing protein</fullName>
    </recommendedName>
</protein>